<name>A0A494W6U1_9SPHN</name>
<dbReference type="Gene3D" id="3.40.50.1820">
    <property type="entry name" value="alpha/beta hydrolase"/>
    <property type="match status" value="1"/>
</dbReference>
<dbReference type="InterPro" id="IPR008979">
    <property type="entry name" value="Galactose-bd-like_sf"/>
</dbReference>
<dbReference type="InterPro" id="IPR029058">
    <property type="entry name" value="AB_hydrolase_fold"/>
</dbReference>
<protein>
    <recommendedName>
        <fullName evidence="2">Xaa-Pro dipeptidyl-peptidase C-terminal domain-containing protein</fullName>
    </recommendedName>
</protein>
<proteinExistence type="predicted"/>
<keyword evidence="1" id="KW-0378">Hydrolase</keyword>
<dbReference type="GO" id="GO:0008239">
    <property type="term" value="F:dipeptidyl-peptidase activity"/>
    <property type="evidence" value="ECO:0007669"/>
    <property type="project" value="InterPro"/>
</dbReference>
<dbReference type="KEGG" id="sami:SAMIE_1034620"/>
<dbReference type="Pfam" id="PF02129">
    <property type="entry name" value="Peptidase_S15"/>
    <property type="match status" value="1"/>
</dbReference>
<dbReference type="PANTHER" id="PTHR43056">
    <property type="entry name" value="PEPTIDASE S9 PROLYL OLIGOPEPTIDASE"/>
    <property type="match status" value="1"/>
</dbReference>
<dbReference type="RefSeq" id="WP_066696338.1">
    <property type="nucleotide sequence ID" value="NZ_AP018664.1"/>
</dbReference>
<dbReference type="SUPFAM" id="SSF53474">
    <property type="entry name" value="alpha/beta-Hydrolases"/>
    <property type="match status" value="1"/>
</dbReference>
<dbReference type="SMART" id="SM00939">
    <property type="entry name" value="PepX_C"/>
    <property type="match status" value="1"/>
</dbReference>
<dbReference type="EMBL" id="AP018664">
    <property type="protein sequence ID" value="BBD99961.1"/>
    <property type="molecule type" value="Genomic_DNA"/>
</dbReference>
<gene>
    <name evidence="3" type="ORF">SAMIE_1034620</name>
</gene>
<dbReference type="AlphaFoldDB" id="A0A494W6U1"/>
<evidence type="ECO:0000256" key="1">
    <source>
        <dbReference type="ARBA" id="ARBA00022801"/>
    </source>
</evidence>
<dbReference type="Gene3D" id="1.10.3020.20">
    <property type="match status" value="1"/>
</dbReference>
<dbReference type="InterPro" id="IPR013736">
    <property type="entry name" value="Xaa-Pro_dipept_C"/>
</dbReference>
<dbReference type="Pfam" id="PF08530">
    <property type="entry name" value="PepX_C"/>
    <property type="match status" value="1"/>
</dbReference>
<dbReference type="PANTHER" id="PTHR43056:SF10">
    <property type="entry name" value="COCE_NOND FAMILY, PUTATIVE (AFU_ORTHOLOGUE AFUA_7G00600)-RELATED"/>
    <property type="match status" value="1"/>
</dbReference>
<reference evidence="3 4" key="1">
    <citation type="submission" date="2018-05" db="EMBL/GenBank/DDBJ databases">
        <title>Complete Genome Sequence of the Nonylphenol-Degrading Bacterium Sphingobium amiense DSM 16289T.</title>
        <authorList>
            <person name="Ootsuka M."/>
            <person name="Nishizawa T."/>
            <person name="Ohta H."/>
        </authorList>
    </citation>
    <scope>NUCLEOTIDE SEQUENCE [LARGE SCALE GENOMIC DNA]</scope>
    <source>
        <strain evidence="3 4">DSM 16289</strain>
    </source>
</reference>
<organism evidence="3 4">
    <name type="scientific">Sphingobium amiense</name>
    <dbReference type="NCBI Taxonomy" id="135719"/>
    <lineage>
        <taxon>Bacteria</taxon>
        <taxon>Pseudomonadati</taxon>
        <taxon>Pseudomonadota</taxon>
        <taxon>Alphaproteobacteria</taxon>
        <taxon>Sphingomonadales</taxon>
        <taxon>Sphingomonadaceae</taxon>
        <taxon>Sphingobium</taxon>
    </lineage>
</organism>
<dbReference type="InterPro" id="IPR005674">
    <property type="entry name" value="CocE/Ser_esterase"/>
</dbReference>
<dbReference type="Proteomes" id="UP000279959">
    <property type="component" value="Chromosome"/>
</dbReference>
<dbReference type="InterPro" id="IPR050585">
    <property type="entry name" value="Xaa-Pro_dipeptidyl-ppase/CocE"/>
</dbReference>
<accession>A0A494W6U1</accession>
<sequence>MSESAAELTKEAEADLGAVTYPLPEGIIVERDVRVRMRDGVHLEATVYRPEKEGRYPVIMCVTAYGKDFGPADYSTLPKIKAAGMAVGTMHICEVTTWEGPDPGFWVPHGYAVMVADPRGYYGSEGEPGVYSEEDAHDYAELIEWAGVQPWSNGSVGLHGVSYLACNQWMVASKTKPSHLKAIVPWEGASDFLRDVMEPGGVPETRFLGGYYAGSLARGAGMGIAETGPAMMDRAARNPFVLENIDVPALICASWSDHGLHTRGSVEGFVRIASDQKWLYTHGGNKWEVYYSPDAVEWQKSFFDHFLKGEDNGFQDRPRVRLEVRDTKERVEVRAETAWPIEGTRFTPMYLDPAGKALTSSIPEDAARIEYDAEAKQSVEFDLIFDRRTEVTGPMVLKLWVSAKDADDLDLFAAVRKFDASGQEVFFCGKDGFRSGVVALGWLRVSRRHLDPVLSRPWRPFQSFERTEKVRPGEIVPVEMEILPSSTLFEAGETLRLAISGRDILEFSRFGHDDSVNRGRHEIHTGPDHPSHLLVPFI</sequence>
<evidence type="ECO:0000259" key="2">
    <source>
        <dbReference type="SMART" id="SM00939"/>
    </source>
</evidence>
<evidence type="ECO:0000313" key="3">
    <source>
        <dbReference type="EMBL" id="BBD99961.1"/>
    </source>
</evidence>
<feature type="domain" description="Xaa-Pro dipeptidyl-peptidase C-terminal" evidence="2">
    <location>
        <begin position="300"/>
        <end position="534"/>
    </location>
</feature>
<dbReference type="SUPFAM" id="SSF49785">
    <property type="entry name" value="Galactose-binding domain-like"/>
    <property type="match status" value="1"/>
</dbReference>
<evidence type="ECO:0000313" key="4">
    <source>
        <dbReference type="Proteomes" id="UP000279959"/>
    </source>
</evidence>
<dbReference type="NCBIfam" id="TIGR00976">
    <property type="entry name" value="CocE_NonD"/>
    <property type="match status" value="2"/>
</dbReference>
<dbReference type="Gene3D" id="2.60.120.260">
    <property type="entry name" value="Galactose-binding domain-like"/>
    <property type="match status" value="1"/>
</dbReference>
<dbReference type="InterPro" id="IPR000383">
    <property type="entry name" value="Xaa-Pro-like_dom"/>
</dbReference>
<keyword evidence="4" id="KW-1185">Reference proteome</keyword>